<dbReference type="Pfam" id="PF07679">
    <property type="entry name" value="I-set"/>
    <property type="match status" value="3"/>
</dbReference>
<evidence type="ECO:0000256" key="5">
    <source>
        <dbReference type="ARBA" id="ARBA00022737"/>
    </source>
</evidence>
<keyword evidence="7 14" id="KW-0472">Membrane</keyword>
<evidence type="ECO:0000256" key="8">
    <source>
        <dbReference type="ARBA" id="ARBA00023157"/>
    </source>
</evidence>
<dbReference type="InterPro" id="IPR013098">
    <property type="entry name" value="Ig_I-set"/>
</dbReference>
<dbReference type="SUPFAM" id="SSF48726">
    <property type="entry name" value="Immunoglobulin"/>
    <property type="match status" value="4"/>
</dbReference>
<dbReference type="GO" id="GO:0050885">
    <property type="term" value="P:neuromuscular process controlling balance"/>
    <property type="evidence" value="ECO:0007669"/>
    <property type="project" value="Ensembl"/>
</dbReference>
<dbReference type="PROSITE" id="PS50835">
    <property type="entry name" value="IG_LIKE"/>
    <property type="match status" value="4"/>
</dbReference>
<dbReference type="SUPFAM" id="SSF49265">
    <property type="entry name" value="Fibronectin type III"/>
    <property type="match status" value="1"/>
</dbReference>
<evidence type="ECO:0000256" key="2">
    <source>
        <dbReference type="ARBA" id="ARBA00009588"/>
    </source>
</evidence>
<dbReference type="SMART" id="SM00409">
    <property type="entry name" value="IG"/>
    <property type="match status" value="4"/>
</dbReference>
<dbReference type="CDD" id="cd00063">
    <property type="entry name" value="FN3"/>
    <property type="match status" value="2"/>
</dbReference>
<evidence type="ECO:0000259" key="16">
    <source>
        <dbReference type="PROSITE" id="PS50853"/>
    </source>
</evidence>
<dbReference type="InParanoid" id="A0A674IQ28"/>
<dbReference type="Ensembl" id="ENSTMTT00000010188.1">
    <property type="protein sequence ID" value="ENSTMTP00000009857.1"/>
    <property type="gene ID" value="ENSTMTG00000007155.1"/>
</dbReference>
<gene>
    <name evidence="17" type="primary">IGDCC3</name>
</gene>
<comment type="similarity">
    <text evidence="2">Belongs to the immunoglobulin superfamily. DCC family.</text>
</comment>
<evidence type="ECO:0000256" key="4">
    <source>
        <dbReference type="ARBA" id="ARBA00022729"/>
    </source>
</evidence>
<dbReference type="FunFam" id="2.60.40.10:FF:000930">
    <property type="entry name" value="immunoglobulin superfamily DCC subclass member 3"/>
    <property type="match status" value="1"/>
</dbReference>
<protein>
    <recommendedName>
        <fullName evidence="11">Immunoglobulin superfamily DCC subclass member 3</fullName>
    </recommendedName>
    <alternativeName>
        <fullName evidence="12">Putative neuronal cell adhesion molecule</fullName>
    </alternativeName>
</protein>
<comment type="subcellular location">
    <subcellularLocation>
        <location evidence="1">Membrane</location>
        <topology evidence="1">Single-pass membrane protein</topology>
    </subcellularLocation>
</comment>
<accession>A0A674IQ28</accession>
<evidence type="ECO:0000256" key="7">
    <source>
        <dbReference type="ARBA" id="ARBA00023136"/>
    </source>
</evidence>
<dbReference type="GeneTree" id="ENSGT00940000156969"/>
<keyword evidence="10" id="KW-0393">Immunoglobulin domain</keyword>
<evidence type="ECO:0000256" key="1">
    <source>
        <dbReference type="ARBA" id="ARBA00004167"/>
    </source>
</evidence>
<dbReference type="InterPro" id="IPR036179">
    <property type="entry name" value="Ig-like_dom_sf"/>
</dbReference>
<evidence type="ECO:0000256" key="12">
    <source>
        <dbReference type="ARBA" id="ARBA00076721"/>
    </source>
</evidence>
<feature type="region of interest" description="Disordered" evidence="13">
    <location>
        <begin position="782"/>
        <end position="818"/>
    </location>
</feature>
<dbReference type="InterPro" id="IPR003598">
    <property type="entry name" value="Ig_sub2"/>
</dbReference>
<evidence type="ECO:0000256" key="13">
    <source>
        <dbReference type="SAM" id="MobiDB-lite"/>
    </source>
</evidence>
<evidence type="ECO:0000313" key="18">
    <source>
        <dbReference type="Proteomes" id="UP000472274"/>
    </source>
</evidence>
<feature type="domain" description="Fibronectin type-III" evidence="16">
    <location>
        <begin position="445"/>
        <end position="539"/>
    </location>
</feature>
<evidence type="ECO:0000256" key="9">
    <source>
        <dbReference type="ARBA" id="ARBA00023180"/>
    </source>
</evidence>
<dbReference type="FunFam" id="2.60.40.10:FF:001881">
    <property type="entry name" value="immunoglobulin superfamily DCC subclass member 3"/>
    <property type="match status" value="1"/>
</dbReference>
<keyword evidence="18" id="KW-1185">Reference proteome</keyword>
<evidence type="ECO:0000256" key="11">
    <source>
        <dbReference type="ARBA" id="ARBA00067436"/>
    </source>
</evidence>
<proteinExistence type="inferred from homology"/>
<dbReference type="FunFam" id="2.60.40.10:FF:000299">
    <property type="entry name" value="protogenin isoform X2"/>
    <property type="match status" value="1"/>
</dbReference>
<keyword evidence="5" id="KW-0677">Repeat</keyword>
<evidence type="ECO:0000313" key="17">
    <source>
        <dbReference type="Ensembl" id="ENSTMTP00000009857.1"/>
    </source>
</evidence>
<evidence type="ECO:0000256" key="3">
    <source>
        <dbReference type="ARBA" id="ARBA00022692"/>
    </source>
</evidence>
<evidence type="ECO:0000256" key="6">
    <source>
        <dbReference type="ARBA" id="ARBA00022989"/>
    </source>
</evidence>
<sequence length="818" mass="90286">MTRCPDFIGTVPIFGSFSYIGSYYPPPPSRFFTLAVWSPYLQLLLIVFPWPAPYFGHSTELAFAVEPSDDIAVQERPLVLYCQVEGIPPITITWRKNGAMIVENENTFVLANGSLYVSHFQKVRGDGSSDEGEYDCMAQNRFGLVVSRKAKIQAATMSDFHIHPQNAVVEEGGVARFQCQIHGLPEPVILWQKNRVPINTDNDRYTLLPKGVLQITGLRAEDSGIFHCVATNIANVKFSREARLSVSGSHSTVYKDPMILVGPENLTLTVHQTAILECIATGNPRPIVSWSRLDGRPIGVEGIQVLGTGNLMISDLTVQHSGIYVCAANKPGTRVRRTAQGRLVVQAPAEFVQHPQSISRPVGTTAIFTCLAQGEPSPQITWLKNGQILEPTDHIKLKNNNSTLTIYGISQEDEAIYQCIAENSAGSTQASARLTVLWADGLPGPPQNVKAETVSATTVQVSWSEPLQNTKEIIGYVLHIRKAADPVEMEYQEAVSKSTFQQLVTDLEPSTSYSFYIKAYTSRGASKASEVMVVSTLGEVPAIPSLFIKVLNSTTIQAVWEPSVKLGQHEGFKLYYRKVHLSHFTGPMLLPSNITSYNITHLDPSVVYEVKLLAYNQHGDGNSTVRFVSLRETVERTVLNPPCDCMKDEQNNKTSTTGIIIGIHIGVTCIIFCVLFLMCGYRGRLLMCKNVQEQLSTPQIPRSQRNATGLVLNGAARRDRDDLDMNGKQLEMNELERLFLALPSQDQQDKGIMVRPDHVPPDSHDETQISTLPLDEFSIIEEQLDPPAKSLAPDDQGGPLHNFSQEVPALKHSPTNEG</sequence>
<feature type="domain" description="Ig-like" evidence="15">
    <location>
        <begin position="348"/>
        <end position="435"/>
    </location>
</feature>
<feature type="domain" description="Ig-like" evidence="15">
    <location>
        <begin position="164"/>
        <end position="245"/>
    </location>
</feature>
<dbReference type="InterPro" id="IPR003961">
    <property type="entry name" value="FN3_dom"/>
</dbReference>
<dbReference type="SMART" id="SM00060">
    <property type="entry name" value="FN3"/>
    <property type="match status" value="2"/>
</dbReference>
<feature type="domain" description="Fibronectin type-III" evidence="16">
    <location>
        <begin position="540"/>
        <end position="636"/>
    </location>
</feature>
<feature type="domain" description="Ig-like" evidence="15">
    <location>
        <begin position="53"/>
        <end position="158"/>
    </location>
</feature>
<dbReference type="FunFam" id="2.60.40.10:FF:000577">
    <property type="entry name" value="immunoglobulin superfamily DCC subclass member 3"/>
    <property type="match status" value="1"/>
</dbReference>
<organism evidence="17 18">
    <name type="scientific">Terrapene triunguis</name>
    <name type="common">Three-toed box turtle</name>
    <dbReference type="NCBI Taxonomy" id="2587831"/>
    <lineage>
        <taxon>Eukaryota</taxon>
        <taxon>Metazoa</taxon>
        <taxon>Chordata</taxon>
        <taxon>Craniata</taxon>
        <taxon>Vertebrata</taxon>
        <taxon>Euteleostomi</taxon>
        <taxon>Archelosauria</taxon>
        <taxon>Testudinata</taxon>
        <taxon>Testudines</taxon>
        <taxon>Cryptodira</taxon>
        <taxon>Durocryptodira</taxon>
        <taxon>Testudinoidea</taxon>
        <taxon>Emydidae</taxon>
        <taxon>Terrapene</taxon>
    </lineage>
</organism>
<dbReference type="FunFam" id="2.60.40.10:FF:000189">
    <property type="entry name" value="Neogenin isoform 3"/>
    <property type="match status" value="1"/>
</dbReference>
<keyword evidence="3 14" id="KW-0812">Transmembrane</keyword>
<evidence type="ECO:0000256" key="14">
    <source>
        <dbReference type="SAM" id="Phobius"/>
    </source>
</evidence>
<name>A0A674IQ28_9SAUR</name>
<reference evidence="17" key="2">
    <citation type="submission" date="2025-09" db="UniProtKB">
        <authorList>
            <consortium name="Ensembl"/>
        </authorList>
    </citation>
    <scope>IDENTIFICATION</scope>
</reference>
<feature type="domain" description="Ig-like" evidence="15">
    <location>
        <begin position="257"/>
        <end position="340"/>
    </location>
</feature>
<feature type="transmembrane region" description="Helical" evidence="14">
    <location>
        <begin position="659"/>
        <end position="679"/>
    </location>
</feature>
<dbReference type="FunFam" id="2.60.40.10:FF:001494">
    <property type="entry name" value="Immunoglobulin superfamily DCC subclass member 3"/>
    <property type="match status" value="1"/>
</dbReference>
<keyword evidence="6 14" id="KW-1133">Transmembrane helix</keyword>
<dbReference type="Proteomes" id="UP000472274">
    <property type="component" value="Unplaced"/>
</dbReference>
<dbReference type="AlphaFoldDB" id="A0A674IQ28"/>
<keyword evidence="8" id="KW-1015">Disulfide bond</keyword>
<dbReference type="Pfam" id="PF13927">
    <property type="entry name" value="Ig_3"/>
    <property type="match status" value="1"/>
</dbReference>
<dbReference type="Pfam" id="PF00041">
    <property type="entry name" value="fn3"/>
    <property type="match status" value="2"/>
</dbReference>
<dbReference type="SMART" id="SM00408">
    <property type="entry name" value="IGc2"/>
    <property type="match status" value="4"/>
</dbReference>
<dbReference type="GO" id="GO:0098609">
    <property type="term" value="P:cell-cell adhesion"/>
    <property type="evidence" value="ECO:0007669"/>
    <property type="project" value="TreeGrafter"/>
</dbReference>
<keyword evidence="9" id="KW-0325">Glycoprotein</keyword>
<dbReference type="InterPro" id="IPR003599">
    <property type="entry name" value="Ig_sub"/>
</dbReference>
<dbReference type="InterPro" id="IPR007110">
    <property type="entry name" value="Ig-like_dom"/>
</dbReference>
<dbReference type="GO" id="GO:0016020">
    <property type="term" value="C:membrane"/>
    <property type="evidence" value="ECO:0007669"/>
    <property type="project" value="UniProtKB-SubCell"/>
</dbReference>
<dbReference type="PANTHER" id="PTHR44170">
    <property type="entry name" value="PROTEIN SIDEKICK"/>
    <property type="match status" value="1"/>
</dbReference>
<keyword evidence="4" id="KW-0732">Signal</keyword>
<dbReference type="PROSITE" id="PS50853">
    <property type="entry name" value="FN3"/>
    <property type="match status" value="2"/>
</dbReference>
<evidence type="ECO:0000256" key="10">
    <source>
        <dbReference type="ARBA" id="ARBA00023319"/>
    </source>
</evidence>
<dbReference type="InterPro" id="IPR013783">
    <property type="entry name" value="Ig-like_fold"/>
</dbReference>
<reference evidence="17" key="1">
    <citation type="submission" date="2025-08" db="UniProtKB">
        <authorList>
            <consortium name="Ensembl"/>
        </authorList>
    </citation>
    <scope>IDENTIFICATION</scope>
</reference>
<evidence type="ECO:0000259" key="15">
    <source>
        <dbReference type="PROSITE" id="PS50835"/>
    </source>
</evidence>
<dbReference type="Gene3D" id="2.60.40.10">
    <property type="entry name" value="Immunoglobulins"/>
    <property type="match status" value="6"/>
</dbReference>
<dbReference type="PANTHER" id="PTHR44170:SF20">
    <property type="entry name" value="IMMUNOGLOBULIN SUPERFAMILY DCC SUBCLASS MEMBER 3"/>
    <property type="match status" value="1"/>
</dbReference>
<dbReference type="InterPro" id="IPR036116">
    <property type="entry name" value="FN3_sf"/>
</dbReference>